<dbReference type="InterPro" id="IPR030395">
    <property type="entry name" value="GP_PDE_dom"/>
</dbReference>
<reference evidence="2" key="1">
    <citation type="submission" date="2019-10" db="EMBL/GenBank/DDBJ databases">
        <title>Nonomuraea sp. nov., isolated from Phyllanthus amarus.</title>
        <authorList>
            <person name="Klykleung N."/>
            <person name="Tanasupawat S."/>
        </authorList>
    </citation>
    <scope>NUCLEOTIDE SEQUENCE [LARGE SCALE GENOMIC DNA]</scope>
    <source>
        <strain evidence="2">3MP-10</strain>
    </source>
</reference>
<dbReference type="PROSITE" id="PS51704">
    <property type="entry name" value="GP_PDE"/>
    <property type="match status" value="1"/>
</dbReference>
<evidence type="ECO:0000313" key="2">
    <source>
        <dbReference type="EMBL" id="KAB8160251.1"/>
    </source>
</evidence>
<dbReference type="PANTHER" id="PTHR46211:SF1">
    <property type="entry name" value="GLYCEROPHOSPHODIESTER PHOSPHODIESTERASE, CYTOPLASMIC"/>
    <property type="match status" value="1"/>
</dbReference>
<sequence>MALLTVGHRGLMGVEPENTLRSFRAARRAGLDAVELDLHLSRDGALVVMHDARVDRTTDGTGAIAELSLAELRRLDAGLGERVPTLAEVVAEVEGHLQLEIKDTAAARELAGFVAGHGLAGRVTVISFHDAALAAFADELPGVPLGLVTGESTATAPERAAALGCGLVSCELPWLTAEVVARCRAAGLSVITWTVNTAEELARARGLGLDGVVTDRPEIVRAAREERRAD</sequence>
<organism evidence="2 3">
    <name type="scientific">Streptomyces mimosae</name>
    <dbReference type="NCBI Taxonomy" id="2586635"/>
    <lineage>
        <taxon>Bacteria</taxon>
        <taxon>Bacillati</taxon>
        <taxon>Actinomycetota</taxon>
        <taxon>Actinomycetes</taxon>
        <taxon>Kitasatosporales</taxon>
        <taxon>Streptomycetaceae</taxon>
        <taxon>Streptomyces</taxon>
    </lineage>
</organism>
<protein>
    <submittedName>
        <fullName evidence="2">Glycerophosphodiester phosphodiesterase</fullName>
    </submittedName>
</protein>
<dbReference type="CDD" id="cd08556">
    <property type="entry name" value="GDPD"/>
    <property type="match status" value="1"/>
</dbReference>
<dbReference type="AlphaFoldDB" id="A0A5N5ZUR2"/>
<dbReference type="Pfam" id="PF03009">
    <property type="entry name" value="GDPD"/>
    <property type="match status" value="1"/>
</dbReference>
<dbReference type="SUPFAM" id="SSF51695">
    <property type="entry name" value="PLC-like phosphodiesterases"/>
    <property type="match status" value="1"/>
</dbReference>
<dbReference type="InterPro" id="IPR017946">
    <property type="entry name" value="PLC-like_Pdiesterase_TIM-brl"/>
</dbReference>
<dbReference type="EMBL" id="VDLY02000022">
    <property type="protein sequence ID" value="KAB8160251.1"/>
    <property type="molecule type" value="Genomic_DNA"/>
</dbReference>
<comment type="caution">
    <text evidence="2">The sequence shown here is derived from an EMBL/GenBank/DDBJ whole genome shotgun (WGS) entry which is preliminary data.</text>
</comment>
<dbReference type="OrthoDB" id="3268277at2"/>
<dbReference type="RefSeq" id="WP_139673974.1">
    <property type="nucleotide sequence ID" value="NZ_VDLY02000022.1"/>
</dbReference>
<dbReference type="GO" id="GO:0008081">
    <property type="term" value="F:phosphoric diester hydrolase activity"/>
    <property type="evidence" value="ECO:0007669"/>
    <property type="project" value="InterPro"/>
</dbReference>
<dbReference type="Proteomes" id="UP000314251">
    <property type="component" value="Unassembled WGS sequence"/>
</dbReference>
<accession>A0A5N5ZUR2</accession>
<evidence type="ECO:0000313" key="3">
    <source>
        <dbReference type="Proteomes" id="UP000314251"/>
    </source>
</evidence>
<keyword evidence="3" id="KW-1185">Reference proteome</keyword>
<proteinExistence type="predicted"/>
<dbReference type="GO" id="GO:0006629">
    <property type="term" value="P:lipid metabolic process"/>
    <property type="evidence" value="ECO:0007669"/>
    <property type="project" value="InterPro"/>
</dbReference>
<dbReference type="PANTHER" id="PTHR46211">
    <property type="entry name" value="GLYCEROPHOSPHORYL DIESTER PHOSPHODIESTERASE"/>
    <property type="match status" value="1"/>
</dbReference>
<feature type="domain" description="GP-PDE" evidence="1">
    <location>
        <begin position="3"/>
        <end position="224"/>
    </location>
</feature>
<name>A0A5N5ZUR2_9ACTN</name>
<gene>
    <name evidence="2" type="ORF">FH607_026940</name>
</gene>
<evidence type="ECO:0000259" key="1">
    <source>
        <dbReference type="PROSITE" id="PS51704"/>
    </source>
</evidence>
<dbReference type="Gene3D" id="3.20.20.190">
    <property type="entry name" value="Phosphatidylinositol (PI) phosphodiesterase"/>
    <property type="match status" value="1"/>
</dbReference>